<dbReference type="PIRSF" id="PIRSF006305">
    <property type="entry name" value="Maf"/>
    <property type="match status" value="1"/>
</dbReference>
<feature type="active site" description="Proton acceptor" evidence="4">
    <location>
        <position position="77"/>
    </location>
</feature>
<dbReference type="GO" id="GO:0036221">
    <property type="term" value="F:UTP diphosphatase activity"/>
    <property type="evidence" value="ECO:0007669"/>
    <property type="project" value="RHEA"/>
</dbReference>
<evidence type="ECO:0000256" key="3">
    <source>
        <dbReference type="ARBA" id="ARBA00023080"/>
    </source>
</evidence>
<gene>
    <name evidence="5" type="ORF">AXF15_07200</name>
</gene>
<feature type="site" description="Important for substrate specificity" evidence="4">
    <location>
        <position position="162"/>
    </location>
</feature>
<comment type="similarity">
    <text evidence="4">Belongs to the Maf family. YhdE subfamily.</text>
</comment>
<keyword evidence="4" id="KW-0963">Cytoplasm</keyword>
<dbReference type="GO" id="GO:0009117">
    <property type="term" value="P:nucleotide metabolic process"/>
    <property type="evidence" value="ECO:0007669"/>
    <property type="project" value="UniProtKB-KW"/>
</dbReference>
<dbReference type="AlphaFoldDB" id="A0A0X8JQY3"/>
<dbReference type="EMBL" id="CP014230">
    <property type="protein sequence ID" value="AMD92908.1"/>
    <property type="molecule type" value="Genomic_DNA"/>
</dbReference>
<dbReference type="HAMAP" id="MF_00528">
    <property type="entry name" value="Maf"/>
    <property type="match status" value="1"/>
</dbReference>
<evidence type="ECO:0000256" key="4">
    <source>
        <dbReference type="HAMAP-Rule" id="MF_00528"/>
    </source>
</evidence>
<comment type="caution">
    <text evidence="4">Lacks conserved residue(s) required for the propagation of feature annotation.</text>
</comment>
<dbReference type="CDD" id="cd00555">
    <property type="entry name" value="Maf"/>
    <property type="match status" value="1"/>
</dbReference>
<keyword evidence="3 4" id="KW-0546">Nucleotide metabolism</keyword>
<feature type="site" description="Important for substrate specificity" evidence="4">
    <location>
        <position position="78"/>
    </location>
</feature>
<organism evidence="5 6">
    <name type="scientific">Desulfomicrobium orale DSM 12838</name>
    <dbReference type="NCBI Taxonomy" id="888061"/>
    <lineage>
        <taxon>Bacteria</taxon>
        <taxon>Pseudomonadati</taxon>
        <taxon>Thermodesulfobacteriota</taxon>
        <taxon>Desulfovibrionia</taxon>
        <taxon>Desulfovibrionales</taxon>
        <taxon>Desulfomicrobiaceae</taxon>
        <taxon>Desulfomicrobium</taxon>
    </lineage>
</organism>
<dbReference type="STRING" id="888061.AXF15_07200"/>
<dbReference type="GO" id="GO:0036218">
    <property type="term" value="F:dTTP diphosphatase activity"/>
    <property type="evidence" value="ECO:0007669"/>
    <property type="project" value="RHEA"/>
</dbReference>
<evidence type="ECO:0000313" key="5">
    <source>
        <dbReference type="EMBL" id="AMD92908.1"/>
    </source>
</evidence>
<evidence type="ECO:0000256" key="2">
    <source>
        <dbReference type="ARBA" id="ARBA00022801"/>
    </source>
</evidence>
<feature type="site" description="Important for substrate specificity" evidence="4">
    <location>
        <position position="19"/>
    </location>
</feature>
<proteinExistence type="inferred from homology"/>
<dbReference type="PANTHER" id="PTHR43213">
    <property type="entry name" value="BIFUNCTIONAL DTTP/UTP PYROPHOSPHATASE/METHYLTRANSFERASE PROTEIN-RELATED"/>
    <property type="match status" value="1"/>
</dbReference>
<dbReference type="Gene3D" id="3.90.950.10">
    <property type="match status" value="1"/>
</dbReference>
<sequence>MQGPFRTLRPLTLASASPRRQALLAGQGLCFEVSPSRLGEPAPEPAEAPEIYARRMARIKGEDIAAKRPDQTVISADTIVVREGRILGKPRNAAHALHMLSELAGNWHDVITGFCVLHVREKISQCHAVTTRVHMIPASAAMLRAYIATEEPMDKAGAYGIQGAGAFLVDEVRGSYTNVVGLPVPEILRILLTCAVIAPAVSPEDV</sequence>
<accession>A0A0X8JQY3</accession>
<dbReference type="Proteomes" id="UP000063964">
    <property type="component" value="Chromosome"/>
</dbReference>
<dbReference type="SUPFAM" id="SSF52972">
    <property type="entry name" value="ITPase-like"/>
    <property type="match status" value="1"/>
</dbReference>
<dbReference type="OrthoDB" id="9807767at2"/>
<name>A0A0X8JQY3_9BACT</name>
<dbReference type="GO" id="GO:0005737">
    <property type="term" value="C:cytoplasm"/>
    <property type="evidence" value="ECO:0007669"/>
    <property type="project" value="UniProtKB-SubCell"/>
</dbReference>
<evidence type="ECO:0000313" key="6">
    <source>
        <dbReference type="Proteomes" id="UP000063964"/>
    </source>
</evidence>
<comment type="function">
    <text evidence="4">Nucleoside triphosphate pyrophosphatase that hydrolyzes dTTP and UTP. May have a dual role in cell division arrest and in preventing the incorporation of modified nucleotides into cellular nucleic acids.</text>
</comment>
<dbReference type="EC" id="3.6.1.9" evidence="4"/>
<comment type="catalytic activity">
    <reaction evidence="4">
        <text>UTP + H2O = UMP + diphosphate + H(+)</text>
        <dbReference type="Rhea" id="RHEA:29395"/>
        <dbReference type="ChEBI" id="CHEBI:15377"/>
        <dbReference type="ChEBI" id="CHEBI:15378"/>
        <dbReference type="ChEBI" id="CHEBI:33019"/>
        <dbReference type="ChEBI" id="CHEBI:46398"/>
        <dbReference type="ChEBI" id="CHEBI:57865"/>
        <dbReference type="EC" id="3.6.1.9"/>
    </reaction>
</comment>
<dbReference type="KEGG" id="doa:AXF15_07200"/>
<dbReference type="InterPro" id="IPR003697">
    <property type="entry name" value="Maf-like"/>
</dbReference>
<comment type="cofactor">
    <cofactor evidence="1 4">
        <name>a divalent metal cation</name>
        <dbReference type="ChEBI" id="CHEBI:60240"/>
    </cofactor>
</comment>
<comment type="subcellular location">
    <subcellularLocation>
        <location evidence="4">Cytoplasm</location>
    </subcellularLocation>
</comment>
<dbReference type="RefSeq" id="WP_066605316.1">
    <property type="nucleotide sequence ID" value="NZ_CP014230.1"/>
</dbReference>
<comment type="catalytic activity">
    <reaction evidence="4">
        <text>dTTP + H2O = dTMP + diphosphate + H(+)</text>
        <dbReference type="Rhea" id="RHEA:28534"/>
        <dbReference type="ChEBI" id="CHEBI:15377"/>
        <dbReference type="ChEBI" id="CHEBI:15378"/>
        <dbReference type="ChEBI" id="CHEBI:33019"/>
        <dbReference type="ChEBI" id="CHEBI:37568"/>
        <dbReference type="ChEBI" id="CHEBI:63528"/>
        <dbReference type="EC" id="3.6.1.9"/>
    </reaction>
</comment>
<dbReference type="NCBIfam" id="TIGR00172">
    <property type="entry name" value="maf"/>
    <property type="match status" value="1"/>
</dbReference>
<dbReference type="PANTHER" id="PTHR43213:SF5">
    <property type="entry name" value="BIFUNCTIONAL DTTP_UTP PYROPHOSPHATASE_METHYLTRANSFERASE PROTEIN-RELATED"/>
    <property type="match status" value="1"/>
</dbReference>
<dbReference type="Pfam" id="PF02545">
    <property type="entry name" value="Maf"/>
    <property type="match status" value="1"/>
</dbReference>
<keyword evidence="2 4" id="KW-0378">Hydrolase</keyword>
<dbReference type="InterPro" id="IPR029001">
    <property type="entry name" value="ITPase-like_fam"/>
</dbReference>
<evidence type="ECO:0000256" key="1">
    <source>
        <dbReference type="ARBA" id="ARBA00001968"/>
    </source>
</evidence>
<keyword evidence="6" id="KW-1185">Reference proteome</keyword>
<reference evidence="6" key="1">
    <citation type="submission" date="2016-02" db="EMBL/GenBank/DDBJ databases">
        <authorList>
            <person name="Holder M.E."/>
            <person name="Ajami N.J."/>
            <person name="Petrosino J.F."/>
        </authorList>
    </citation>
    <scope>NUCLEOTIDE SEQUENCE [LARGE SCALE GENOMIC DNA]</scope>
    <source>
        <strain evidence="6">DSM 12838</strain>
    </source>
</reference>
<protein>
    <recommendedName>
        <fullName evidence="4">dTTP/UTP pyrophosphatase</fullName>
        <shortName evidence="4">dTTPase/UTPase</shortName>
        <ecNumber evidence="4">3.6.1.9</ecNumber>
    </recommendedName>
    <alternativeName>
        <fullName evidence="4">Nucleoside triphosphate pyrophosphatase</fullName>
    </alternativeName>
    <alternativeName>
        <fullName evidence="4">Nucleotide pyrophosphatase</fullName>
        <shortName evidence="4">Nucleotide PPase</shortName>
    </alternativeName>
</protein>